<accession>A0A1W1EAL0</accession>
<feature type="transmembrane region" description="Helical" evidence="1">
    <location>
        <begin position="195"/>
        <end position="212"/>
    </location>
</feature>
<feature type="transmembrane region" description="Helical" evidence="1">
    <location>
        <begin position="139"/>
        <end position="160"/>
    </location>
</feature>
<name>A0A1W1EAL0_9ZZZZ</name>
<evidence type="ECO:0000256" key="1">
    <source>
        <dbReference type="SAM" id="Phobius"/>
    </source>
</evidence>
<keyword evidence="1" id="KW-0812">Transmembrane</keyword>
<feature type="transmembrane region" description="Helical" evidence="1">
    <location>
        <begin position="219"/>
        <end position="238"/>
    </location>
</feature>
<feature type="transmembrane region" description="Helical" evidence="1">
    <location>
        <begin position="106"/>
        <end position="127"/>
    </location>
</feature>
<reference evidence="2" key="1">
    <citation type="submission" date="2016-10" db="EMBL/GenBank/DDBJ databases">
        <authorList>
            <person name="de Groot N.N."/>
        </authorList>
    </citation>
    <scope>NUCLEOTIDE SEQUENCE</scope>
</reference>
<evidence type="ECO:0000313" key="2">
    <source>
        <dbReference type="EMBL" id="SFV90939.1"/>
    </source>
</evidence>
<protein>
    <submittedName>
        <fullName evidence="2">Possible membrane protein</fullName>
    </submittedName>
</protein>
<keyword evidence="1" id="KW-1133">Transmembrane helix</keyword>
<dbReference type="EMBL" id="FPIB01000026">
    <property type="protein sequence ID" value="SFV90939.1"/>
    <property type="molecule type" value="Genomic_DNA"/>
</dbReference>
<sequence length="323" mass="36823">MNEILLNNEVIVYLFSETLLYLLLFIAFVLTIGVLRRWNFDAFTTEQFALENRSYLVITIIFFAMLLKILLLPYFVYTIDTLSDLIPGAMCGAGVIKANSYGNPLLSIKIVVLFLSGLWLSLNALDLQAKNYPYTIVKSWFFVVIFLFLSAEYLLDILYFTHIETTKPVSCCSVIFGQIGGSADSLPFGLDIPKLLILFYLLFALSLLTIVAELSVVSIFASLFFLVISYYAVVYFFGTYIYQLPTHKCPFCMLQDHYFYVGYLVWGSLLLGVFYALDSAAMKLFFGHTSQRLKRVSLLFLTFFVLLCSAYVVIYYLKNGVLL</sequence>
<feature type="transmembrane region" description="Helical" evidence="1">
    <location>
        <begin position="55"/>
        <end position="77"/>
    </location>
</feature>
<dbReference type="AlphaFoldDB" id="A0A1W1EAL0"/>
<proteinExistence type="predicted"/>
<organism evidence="2">
    <name type="scientific">hydrothermal vent metagenome</name>
    <dbReference type="NCBI Taxonomy" id="652676"/>
    <lineage>
        <taxon>unclassified sequences</taxon>
        <taxon>metagenomes</taxon>
        <taxon>ecological metagenomes</taxon>
    </lineage>
</organism>
<keyword evidence="1" id="KW-0472">Membrane</keyword>
<feature type="transmembrane region" description="Helical" evidence="1">
    <location>
        <begin position="258"/>
        <end position="277"/>
    </location>
</feature>
<gene>
    <name evidence="2" type="ORF">MNB_SV-4-493</name>
</gene>
<feature type="transmembrane region" description="Helical" evidence="1">
    <location>
        <begin position="298"/>
        <end position="317"/>
    </location>
</feature>
<feature type="transmembrane region" description="Helical" evidence="1">
    <location>
        <begin position="12"/>
        <end position="35"/>
    </location>
</feature>